<organism evidence="1 2">
    <name type="scientific">Eumeta variegata</name>
    <name type="common">Bagworm moth</name>
    <name type="synonym">Eumeta japonica</name>
    <dbReference type="NCBI Taxonomy" id="151549"/>
    <lineage>
        <taxon>Eukaryota</taxon>
        <taxon>Metazoa</taxon>
        <taxon>Ecdysozoa</taxon>
        <taxon>Arthropoda</taxon>
        <taxon>Hexapoda</taxon>
        <taxon>Insecta</taxon>
        <taxon>Pterygota</taxon>
        <taxon>Neoptera</taxon>
        <taxon>Endopterygota</taxon>
        <taxon>Lepidoptera</taxon>
        <taxon>Glossata</taxon>
        <taxon>Ditrysia</taxon>
        <taxon>Tineoidea</taxon>
        <taxon>Psychidae</taxon>
        <taxon>Oiketicinae</taxon>
        <taxon>Eumeta</taxon>
    </lineage>
</organism>
<evidence type="ECO:0000313" key="2">
    <source>
        <dbReference type="Proteomes" id="UP000299102"/>
    </source>
</evidence>
<dbReference type="Proteomes" id="UP000299102">
    <property type="component" value="Unassembled WGS sequence"/>
</dbReference>
<reference evidence="1 2" key="1">
    <citation type="journal article" date="2019" name="Commun. Biol.">
        <title>The bagworm genome reveals a unique fibroin gene that provides high tensile strength.</title>
        <authorList>
            <person name="Kono N."/>
            <person name="Nakamura H."/>
            <person name="Ohtoshi R."/>
            <person name="Tomita M."/>
            <person name="Numata K."/>
            <person name="Arakawa K."/>
        </authorList>
    </citation>
    <scope>NUCLEOTIDE SEQUENCE [LARGE SCALE GENOMIC DNA]</scope>
</reference>
<evidence type="ECO:0000313" key="1">
    <source>
        <dbReference type="EMBL" id="GBP52456.1"/>
    </source>
</evidence>
<gene>
    <name evidence="1" type="ORF">EVAR_39915_1</name>
</gene>
<sequence>MNVKQNCLKRDYPIYECSARDLKGGGRQSEKKINRKRSSACKTSMNASLAMPIMVSNSVLCKDHRVEAKTYNSQSCPWTPTTPDETQRVVGLLCENRISTGRWNRVWQNRGDGVVYGECGDGGSGPLKLSKAETVNCAISPLD</sequence>
<protein>
    <submittedName>
        <fullName evidence="1">Uncharacterized protein</fullName>
    </submittedName>
</protein>
<dbReference type="AlphaFoldDB" id="A0A4C1WLX3"/>
<comment type="caution">
    <text evidence="1">The sequence shown here is derived from an EMBL/GenBank/DDBJ whole genome shotgun (WGS) entry which is preliminary data.</text>
</comment>
<keyword evidence="2" id="KW-1185">Reference proteome</keyword>
<accession>A0A4C1WLX3</accession>
<proteinExistence type="predicted"/>
<dbReference type="EMBL" id="BGZK01000603">
    <property type="protein sequence ID" value="GBP52456.1"/>
    <property type="molecule type" value="Genomic_DNA"/>
</dbReference>
<name>A0A4C1WLX3_EUMVA</name>